<reference evidence="9" key="1">
    <citation type="submission" date="2023-07" db="EMBL/GenBank/DDBJ databases">
        <title>The genome sequence of Rhodocytophaga aerolata KACC 12507.</title>
        <authorList>
            <person name="Zhang X."/>
        </authorList>
    </citation>
    <scope>NUCLEOTIDE SEQUENCE</scope>
    <source>
        <strain evidence="9">KACC 12507</strain>
    </source>
</reference>
<dbReference type="InterPro" id="IPR038770">
    <property type="entry name" value="Na+/solute_symporter_sf"/>
</dbReference>
<gene>
    <name evidence="9" type="ORF">Q0590_23815</name>
</gene>
<dbReference type="Proteomes" id="UP001168528">
    <property type="component" value="Unassembled WGS sequence"/>
</dbReference>
<keyword evidence="4" id="KW-1003">Cell membrane</keyword>
<comment type="similarity">
    <text evidence="2">Belongs to the auxin efflux carrier (TC 2.A.69) family.</text>
</comment>
<evidence type="ECO:0000256" key="7">
    <source>
        <dbReference type="ARBA" id="ARBA00023136"/>
    </source>
</evidence>
<organism evidence="9 10">
    <name type="scientific">Rhodocytophaga aerolata</name>
    <dbReference type="NCBI Taxonomy" id="455078"/>
    <lineage>
        <taxon>Bacteria</taxon>
        <taxon>Pseudomonadati</taxon>
        <taxon>Bacteroidota</taxon>
        <taxon>Cytophagia</taxon>
        <taxon>Cytophagales</taxon>
        <taxon>Rhodocytophagaceae</taxon>
        <taxon>Rhodocytophaga</taxon>
    </lineage>
</organism>
<comment type="caution">
    <text evidence="9">The sequence shown here is derived from an EMBL/GenBank/DDBJ whole genome shotgun (WGS) entry which is preliminary data.</text>
</comment>
<accession>A0ABT8RDN4</accession>
<name>A0ABT8RDN4_9BACT</name>
<protein>
    <submittedName>
        <fullName evidence="9">AEC family transporter</fullName>
    </submittedName>
</protein>
<keyword evidence="7 8" id="KW-0472">Membrane</keyword>
<dbReference type="Pfam" id="PF03547">
    <property type="entry name" value="Mem_trans"/>
    <property type="match status" value="1"/>
</dbReference>
<keyword evidence="5 8" id="KW-0812">Transmembrane</keyword>
<dbReference type="RefSeq" id="WP_302040125.1">
    <property type="nucleotide sequence ID" value="NZ_JAUKPO010000018.1"/>
</dbReference>
<evidence type="ECO:0000256" key="5">
    <source>
        <dbReference type="ARBA" id="ARBA00022692"/>
    </source>
</evidence>
<evidence type="ECO:0000313" key="10">
    <source>
        <dbReference type="Proteomes" id="UP001168528"/>
    </source>
</evidence>
<proteinExistence type="inferred from homology"/>
<feature type="transmembrane region" description="Helical" evidence="8">
    <location>
        <begin position="282"/>
        <end position="306"/>
    </location>
</feature>
<evidence type="ECO:0000313" key="9">
    <source>
        <dbReference type="EMBL" id="MDO1449323.1"/>
    </source>
</evidence>
<evidence type="ECO:0000256" key="2">
    <source>
        <dbReference type="ARBA" id="ARBA00010145"/>
    </source>
</evidence>
<dbReference type="Gene3D" id="1.20.1530.20">
    <property type="match status" value="1"/>
</dbReference>
<feature type="transmembrane region" description="Helical" evidence="8">
    <location>
        <begin position="12"/>
        <end position="29"/>
    </location>
</feature>
<dbReference type="PANTHER" id="PTHR36838">
    <property type="entry name" value="AUXIN EFFLUX CARRIER FAMILY PROTEIN"/>
    <property type="match status" value="1"/>
</dbReference>
<feature type="transmembrane region" description="Helical" evidence="8">
    <location>
        <begin position="92"/>
        <end position="116"/>
    </location>
</feature>
<feature type="transmembrane region" description="Helical" evidence="8">
    <location>
        <begin position="122"/>
        <end position="142"/>
    </location>
</feature>
<keyword evidence="10" id="KW-1185">Reference proteome</keyword>
<feature type="transmembrane region" description="Helical" evidence="8">
    <location>
        <begin position="223"/>
        <end position="243"/>
    </location>
</feature>
<feature type="transmembrane region" description="Helical" evidence="8">
    <location>
        <begin position="61"/>
        <end position="80"/>
    </location>
</feature>
<evidence type="ECO:0000256" key="3">
    <source>
        <dbReference type="ARBA" id="ARBA00022448"/>
    </source>
</evidence>
<feature type="transmembrane region" description="Helical" evidence="8">
    <location>
        <begin position="255"/>
        <end position="275"/>
    </location>
</feature>
<dbReference type="PANTHER" id="PTHR36838:SF3">
    <property type="entry name" value="TRANSPORTER AUXIN EFFLUX CARRIER EC FAMILY"/>
    <property type="match status" value="1"/>
</dbReference>
<comment type="subcellular location">
    <subcellularLocation>
        <location evidence="1">Cell membrane</location>
        <topology evidence="1">Multi-pass membrane protein</topology>
    </subcellularLocation>
</comment>
<feature type="transmembrane region" description="Helical" evidence="8">
    <location>
        <begin position="154"/>
        <end position="177"/>
    </location>
</feature>
<feature type="transmembrane region" description="Helical" evidence="8">
    <location>
        <begin position="189"/>
        <end position="211"/>
    </location>
</feature>
<evidence type="ECO:0000256" key="4">
    <source>
        <dbReference type="ARBA" id="ARBA00022475"/>
    </source>
</evidence>
<sequence length="309" mass="33698">MDVLGKLFSHVLPLYLFIAAGYAASRWFGLKSKPVSKILLYFLIPVVIFDNLAKAELSQLLTVSLMVFVLGLLMNLPAWITHRYVAKDMNKYLLFCSYSYFNIGWFGIPVVLALFGEQQMPLIISAYMGNVFYGDTIGYYLVSRSKDLPIKKAVLNVVKIPAVYASVAAIVANALGFKVPESLAPVMEGLSWILSALGMVIIGIGLTSVNLKKVAYKKFSKLLGIRYVAAALLMGGLVLLEMAVMGQLKPDEQKLLLLIPAFPIAANLVVFASFLETESENASLLVSLSSIISLLLVPIVCVILFGGSM</sequence>
<keyword evidence="3" id="KW-0813">Transport</keyword>
<keyword evidence="6 8" id="KW-1133">Transmembrane helix</keyword>
<evidence type="ECO:0000256" key="6">
    <source>
        <dbReference type="ARBA" id="ARBA00022989"/>
    </source>
</evidence>
<evidence type="ECO:0000256" key="8">
    <source>
        <dbReference type="SAM" id="Phobius"/>
    </source>
</evidence>
<dbReference type="EMBL" id="JAUKPO010000018">
    <property type="protein sequence ID" value="MDO1449323.1"/>
    <property type="molecule type" value="Genomic_DNA"/>
</dbReference>
<dbReference type="InterPro" id="IPR004776">
    <property type="entry name" value="Mem_transp_PIN-like"/>
</dbReference>
<evidence type="ECO:0000256" key="1">
    <source>
        <dbReference type="ARBA" id="ARBA00004651"/>
    </source>
</evidence>